<accession>A0AB39KPM0</accession>
<feature type="region of interest" description="Disordered" evidence="1">
    <location>
        <begin position="24"/>
        <end position="46"/>
    </location>
</feature>
<protein>
    <recommendedName>
        <fullName evidence="3">Lipoprotein</fullName>
    </recommendedName>
</protein>
<evidence type="ECO:0008006" key="3">
    <source>
        <dbReference type="Google" id="ProtNLM"/>
    </source>
</evidence>
<dbReference type="AlphaFoldDB" id="A0AB39KPM0"/>
<feature type="compositionally biased region" description="Pro residues" evidence="1">
    <location>
        <begin position="32"/>
        <end position="46"/>
    </location>
</feature>
<evidence type="ECO:0000313" key="2">
    <source>
        <dbReference type="EMBL" id="XDO95456.1"/>
    </source>
</evidence>
<dbReference type="EMBL" id="CP158375">
    <property type="protein sequence ID" value="XDO95456.1"/>
    <property type="molecule type" value="Genomic_DNA"/>
</dbReference>
<reference evidence="2" key="1">
    <citation type="submission" date="2024-06" db="EMBL/GenBank/DDBJ databases">
        <title>Caulobacter inopinatus, sp. nov.</title>
        <authorList>
            <person name="Donachie S.P."/>
        </authorList>
    </citation>
    <scope>NUCLEOTIDE SEQUENCE</scope>
    <source>
        <strain evidence="2">73W</strain>
    </source>
</reference>
<proteinExistence type="predicted"/>
<dbReference type="PROSITE" id="PS51257">
    <property type="entry name" value="PROKAR_LIPOPROTEIN"/>
    <property type="match status" value="1"/>
</dbReference>
<dbReference type="RefSeq" id="WP_369058305.1">
    <property type="nucleotide sequence ID" value="NZ_CP158375.1"/>
</dbReference>
<gene>
    <name evidence="2" type="ORF">ABOZ73_11585</name>
</gene>
<evidence type="ECO:0000256" key="1">
    <source>
        <dbReference type="SAM" id="MobiDB-lite"/>
    </source>
</evidence>
<name>A0AB39KPM0_9CAUL</name>
<organism evidence="2">
    <name type="scientific">Caulobacter sp. 73W</name>
    <dbReference type="NCBI Taxonomy" id="3161137"/>
    <lineage>
        <taxon>Bacteria</taxon>
        <taxon>Pseudomonadati</taxon>
        <taxon>Pseudomonadota</taxon>
        <taxon>Alphaproteobacteria</taxon>
        <taxon>Caulobacterales</taxon>
        <taxon>Caulobacteraceae</taxon>
        <taxon>Caulobacter</taxon>
    </lineage>
</organism>
<sequence>MRSIVVAAVALTAAACGQPAEEKAQTAAAPAPSEPPVAAPITPPPVGDASRWLGRWNGPEGLFLDIKAGDQPGTVAMTLKDNLDTQADYVGRLDGDVIRFERRGAPESIRFGAGTETGFKYLQDREDCVIVIANQEGYCRSS</sequence>